<comment type="caution">
    <text evidence="4">The sequence shown here is derived from an EMBL/GenBank/DDBJ whole genome shotgun (WGS) entry which is preliminary data.</text>
</comment>
<dbReference type="Pfam" id="PF03480">
    <property type="entry name" value="DctP"/>
    <property type="match status" value="1"/>
</dbReference>
<gene>
    <name evidence="4" type="ORF">S03H2_37916</name>
</gene>
<dbReference type="PANTHER" id="PTHR33376:SF4">
    <property type="entry name" value="SIALIC ACID-BINDING PERIPLASMIC PROTEIN SIAP"/>
    <property type="match status" value="1"/>
</dbReference>
<reference evidence="4" key="1">
    <citation type="journal article" date="2014" name="Front. Microbiol.">
        <title>High frequency of phylogenetically diverse reductive dehalogenase-homologous genes in deep subseafloor sedimentary metagenomes.</title>
        <authorList>
            <person name="Kawai M."/>
            <person name="Futagami T."/>
            <person name="Toyoda A."/>
            <person name="Takaki Y."/>
            <person name="Nishi S."/>
            <person name="Hori S."/>
            <person name="Arai W."/>
            <person name="Tsubouchi T."/>
            <person name="Morono Y."/>
            <person name="Uchiyama I."/>
            <person name="Ito T."/>
            <person name="Fujiyama A."/>
            <person name="Inagaki F."/>
            <person name="Takami H."/>
        </authorList>
    </citation>
    <scope>NUCLEOTIDE SEQUENCE</scope>
    <source>
        <strain evidence="4">Expedition CK06-06</strain>
    </source>
</reference>
<evidence type="ECO:0000313" key="4">
    <source>
        <dbReference type="EMBL" id="GAH52165.1"/>
    </source>
</evidence>
<dbReference type="Gene3D" id="3.40.190.170">
    <property type="entry name" value="Bacterial extracellular solute-binding protein, family 7"/>
    <property type="match status" value="1"/>
</dbReference>
<organism evidence="4">
    <name type="scientific">marine sediment metagenome</name>
    <dbReference type="NCBI Taxonomy" id="412755"/>
    <lineage>
        <taxon>unclassified sequences</taxon>
        <taxon>metagenomes</taxon>
        <taxon>ecological metagenomes</taxon>
    </lineage>
</organism>
<name>X1H4Z8_9ZZZZ</name>
<feature type="non-terminal residue" evidence="4">
    <location>
        <position position="1"/>
    </location>
</feature>
<proteinExistence type="predicted"/>
<dbReference type="AlphaFoldDB" id="X1H4Z8"/>
<evidence type="ECO:0000256" key="3">
    <source>
        <dbReference type="ARBA" id="ARBA00022729"/>
    </source>
</evidence>
<evidence type="ECO:0000256" key="1">
    <source>
        <dbReference type="ARBA" id="ARBA00004196"/>
    </source>
</evidence>
<dbReference type="NCBIfam" id="TIGR00787">
    <property type="entry name" value="dctP"/>
    <property type="match status" value="1"/>
</dbReference>
<accession>X1H4Z8</accession>
<dbReference type="InterPro" id="IPR004682">
    <property type="entry name" value="TRAP_DctP"/>
</dbReference>
<sequence length="278" mass="32291">IFFKEEVEKRTNGRIKVELYFSAVLGTEFELQDMVATGALQGTRGGGFTNANKKYYIFMLPFLVEDWDQAIKLITSEFTRKINEEAKANGYHIPACGISQGFRAHTNNVRPIETPDDLKGLKMRVPQQEVYVINARTLGINPQELPYSEVYMALKTGVVDGQDNAVSNIWDYKVYEVQKYLTISRYATGPDPFMVNLEWYNRLPVDLQQIFDEVAMETMRLSDQLNRENETEYIKQLEVKLETNYVTPENLVKFREATKPVYQYFIDKGYFTWDDISE</sequence>
<dbReference type="InterPro" id="IPR038404">
    <property type="entry name" value="TRAP_DctP_sf"/>
</dbReference>
<comment type="subcellular location">
    <subcellularLocation>
        <location evidence="1">Cell envelope</location>
    </subcellularLocation>
</comment>
<dbReference type="NCBIfam" id="NF037995">
    <property type="entry name" value="TRAP_S1"/>
    <property type="match status" value="1"/>
</dbReference>
<dbReference type="InterPro" id="IPR018389">
    <property type="entry name" value="DctP_fam"/>
</dbReference>
<dbReference type="CDD" id="cd13603">
    <property type="entry name" value="PBP2_TRAP_Siap_TeaA_like"/>
    <property type="match status" value="1"/>
</dbReference>
<dbReference type="PANTHER" id="PTHR33376">
    <property type="match status" value="1"/>
</dbReference>
<feature type="non-terminal residue" evidence="4">
    <location>
        <position position="278"/>
    </location>
</feature>
<keyword evidence="2" id="KW-0813">Transport</keyword>
<dbReference type="GO" id="GO:0030288">
    <property type="term" value="C:outer membrane-bounded periplasmic space"/>
    <property type="evidence" value="ECO:0007669"/>
    <property type="project" value="InterPro"/>
</dbReference>
<evidence type="ECO:0000256" key="2">
    <source>
        <dbReference type="ARBA" id="ARBA00022448"/>
    </source>
</evidence>
<keyword evidence="3" id="KW-0732">Signal</keyword>
<protein>
    <submittedName>
        <fullName evidence="4">Uncharacterized protein</fullName>
    </submittedName>
</protein>
<dbReference type="GO" id="GO:0055085">
    <property type="term" value="P:transmembrane transport"/>
    <property type="evidence" value="ECO:0007669"/>
    <property type="project" value="InterPro"/>
</dbReference>
<dbReference type="EMBL" id="BARU01023355">
    <property type="protein sequence ID" value="GAH52165.1"/>
    <property type="molecule type" value="Genomic_DNA"/>
</dbReference>